<reference evidence="9" key="1">
    <citation type="submission" date="2021-12" db="EMBL/GenBank/DDBJ databases">
        <authorList>
            <person name="King R."/>
        </authorList>
    </citation>
    <scope>NUCLEOTIDE SEQUENCE</scope>
</reference>
<protein>
    <submittedName>
        <fullName evidence="9">Uncharacterized protein</fullName>
    </submittedName>
</protein>
<dbReference type="Pfam" id="PF00096">
    <property type="entry name" value="zf-C2H2"/>
    <property type="match status" value="3"/>
</dbReference>
<dbReference type="PANTHER" id="PTHR24379">
    <property type="entry name" value="KRAB AND ZINC FINGER DOMAIN-CONTAINING"/>
    <property type="match status" value="1"/>
</dbReference>
<dbReference type="EMBL" id="OU893344">
    <property type="protein sequence ID" value="CAG9785134.1"/>
    <property type="molecule type" value="Genomic_DNA"/>
</dbReference>
<feature type="domain" description="C2H2-type" evidence="7">
    <location>
        <begin position="332"/>
        <end position="359"/>
    </location>
</feature>
<dbReference type="InterPro" id="IPR013087">
    <property type="entry name" value="Znf_C2H2_type"/>
</dbReference>
<dbReference type="InterPro" id="IPR012934">
    <property type="entry name" value="Znf_AD"/>
</dbReference>
<dbReference type="Gene3D" id="3.30.160.60">
    <property type="entry name" value="Classic Zinc Finger"/>
    <property type="match status" value="5"/>
</dbReference>
<evidence type="ECO:0000256" key="6">
    <source>
        <dbReference type="PROSITE-ProRule" id="PRU01263"/>
    </source>
</evidence>
<feature type="domain" description="C2H2-type" evidence="7">
    <location>
        <begin position="361"/>
        <end position="388"/>
    </location>
</feature>
<evidence type="ECO:0000256" key="1">
    <source>
        <dbReference type="ARBA" id="ARBA00022723"/>
    </source>
</evidence>
<dbReference type="SMART" id="SM00355">
    <property type="entry name" value="ZnF_C2H2"/>
    <property type="match status" value="6"/>
</dbReference>
<evidence type="ECO:0000259" key="8">
    <source>
        <dbReference type="PROSITE" id="PS51915"/>
    </source>
</evidence>
<dbReference type="Gene3D" id="3.40.1800.20">
    <property type="match status" value="1"/>
</dbReference>
<organism evidence="9 10">
    <name type="scientific">Diatraea saccharalis</name>
    <name type="common">sugarcane borer</name>
    <dbReference type="NCBI Taxonomy" id="40085"/>
    <lineage>
        <taxon>Eukaryota</taxon>
        <taxon>Metazoa</taxon>
        <taxon>Ecdysozoa</taxon>
        <taxon>Arthropoda</taxon>
        <taxon>Hexapoda</taxon>
        <taxon>Insecta</taxon>
        <taxon>Pterygota</taxon>
        <taxon>Neoptera</taxon>
        <taxon>Endopterygota</taxon>
        <taxon>Lepidoptera</taxon>
        <taxon>Glossata</taxon>
        <taxon>Ditrysia</taxon>
        <taxon>Pyraloidea</taxon>
        <taxon>Crambidae</taxon>
        <taxon>Crambinae</taxon>
        <taxon>Diatraea</taxon>
    </lineage>
</organism>
<keyword evidence="2" id="KW-0677">Repeat</keyword>
<keyword evidence="3 5" id="KW-0863">Zinc-finger</keyword>
<dbReference type="SMART" id="SM00868">
    <property type="entry name" value="zf-AD"/>
    <property type="match status" value="1"/>
</dbReference>
<evidence type="ECO:0000259" key="7">
    <source>
        <dbReference type="PROSITE" id="PS50157"/>
    </source>
</evidence>
<name>A0A9N9QX80_9NEOP</name>
<reference evidence="9" key="2">
    <citation type="submission" date="2022-10" db="EMBL/GenBank/DDBJ databases">
        <authorList>
            <consortium name="ENA_rothamsted_submissions"/>
            <consortium name="culmorum"/>
            <person name="King R."/>
        </authorList>
    </citation>
    <scope>NUCLEOTIDE SEQUENCE</scope>
</reference>
<gene>
    <name evidence="9" type="ORF">DIATSA_LOCUS3190</name>
</gene>
<dbReference type="InterPro" id="IPR036236">
    <property type="entry name" value="Znf_C2H2_sf"/>
</dbReference>
<evidence type="ECO:0000256" key="3">
    <source>
        <dbReference type="ARBA" id="ARBA00022771"/>
    </source>
</evidence>
<evidence type="ECO:0000256" key="5">
    <source>
        <dbReference type="PROSITE-ProRule" id="PRU00042"/>
    </source>
</evidence>
<evidence type="ECO:0000313" key="9">
    <source>
        <dbReference type="EMBL" id="CAG9785134.1"/>
    </source>
</evidence>
<dbReference type="GO" id="GO:0008270">
    <property type="term" value="F:zinc ion binding"/>
    <property type="evidence" value="ECO:0007669"/>
    <property type="project" value="UniProtKB-UniRule"/>
</dbReference>
<dbReference type="OrthoDB" id="3437960at2759"/>
<dbReference type="FunFam" id="3.30.160.60:FF:000264">
    <property type="entry name" value="Zinc finger protein 236"/>
    <property type="match status" value="1"/>
</dbReference>
<dbReference type="Pfam" id="PF07776">
    <property type="entry name" value="zf-AD"/>
    <property type="match status" value="1"/>
</dbReference>
<dbReference type="SUPFAM" id="SSF57667">
    <property type="entry name" value="beta-beta-alpha zinc fingers"/>
    <property type="match status" value="3"/>
</dbReference>
<feature type="binding site" evidence="6">
    <location>
        <position position="49"/>
    </location>
    <ligand>
        <name>Zn(2+)</name>
        <dbReference type="ChEBI" id="CHEBI:29105"/>
    </ligand>
</feature>
<dbReference type="AlphaFoldDB" id="A0A9N9QX80"/>
<dbReference type="PANTHER" id="PTHR24379:SF121">
    <property type="entry name" value="C2H2-TYPE DOMAIN-CONTAINING PROTEIN"/>
    <property type="match status" value="1"/>
</dbReference>
<feature type="binding site" evidence="6">
    <location>
        <position position="52"/>
    </location>
    <ligand>
        <name>Zn(2+)</name>
        <dbReference type="ChEBI" id="CHEBI:29105"/>
    </ligand>
</feature>
<feature type="domain" description="C2H2-type" evidence="7">
    <location>
        <begin position="304"/>
        <end position="331"/>
    </location>
</feature>
<dbReference type="Proteomes" id="UP001153714">
    <property type="component" value="Chromosome 13"/>
</dbReference>
<accession>A0A9N9QX80</accession>
<dbReference type="PROSITE" id="PS50157">
    <property type="entry name" value="ZINC_FINGER_C2H2_2"/>
    <property type="match status" value="4"/>
</dbReference>
<dbReference type="SUPFAM" id="SSF57716">
    <property type="entry name" value="Glucocorticoid receptor-like (DNA-binding domain)"/>
    <property type="match status" value="1"/>
</dbReference>
<feature type="binding site" evidence="6">
    <location>
        <position position="7"/>
    </location>
    <ligand>
        <name>Zn(2+)</name>
        <dbReference type="ChEBI" id="CHEBI:29105"/>
    </ligand>
</feature>
<evidence type="ECO:0000256" key="2">
    <source>
        <dbReference type="ARBA" id="ARBA00022737"/>
    </source>
</evidence>
<proteinExistence type="predicted"/>
<feature type="domain" description="C2H2-type" evidence="7">
    <location>
        <begin position="276"/>
        <end position="303"/>
    </location>
</feature>
<dbReference type="GO" id="GO:0005634">
    <property type="term" value="C:nucleus"/>
    <property type="evidence" value="ECO:0007669"/>
    <property type="project" value="InterPro"/>
</dbReference>
<keyword evidence="10" id="KW-1185">Reference proteome</keyword>
<evidence type="ECO:0000313" key="10">
    <source>
        <dbReference type="Proteomes" id="UP001153714"/>
    </source>
</evidence>
<feature type="binding site" evidence="6">
    <location>
        <position position="4"/>
    </location>
    <ligand>
        <name>Zn(2+)</name>
        <dbReference type="ChEBI" id="CHEBI:29105"/>
    </ligand>
</feature>
<sequence length="482" mass="55925">MSMCRICLSHNRNSRSIFDYINGNTFANMMSSLANIKIIKNAKISEKICKLCSQKLVDAYNLKTQIESSAELLQNSIGLKKICFGNLNDIKAKIEITVNNITSKLESGKDIFFKDGETSICYYNTIIRKIEVDDIAVKNEEPMSVIDFLKNIKADSEPDYDNFGVDSDYILQSEGEHNEDIKLKPHQTKRKTKLKKRKLKNATKAVKIKIKTEKQEKTKLLIKPVFLNDIQVLPTKNDKIQKARKKDGKLQMCNYCGKMTKSIKSHLLIHTGKKSYKCNICSKDFFTNGNLMRHQMLHNAEKIFKCDKCVAAFTTKGSLKSHYVMHMDEKKIICDICNKSFKRKNSLRRHRLTHSMANKCIKCDFCNMTFFTKCNMRHHLRVHTGERPFKCEICNQPYSYKHDFNRHCFKKHGVFLKRRAVYVMNEEVLMRERALMRDLMLKVQRIDKEGEPLNPFEGPQGALAFELAVKVLKSKNIPIDFN</sequence>
<evidence type="ECO:0000256" key="4">
    <source>
        <dbReference type="ARBA" id="ARBA00022833"/>
    </source>
</evidence>
<feature type="domain" description="ZAD" evidence="8">
    <location>
        <begin position="2"/>
        <end position="76"/>
    </location>
</feature>
<dbReference type="PROSITE" id="PS51915">
    <property type="entry name" value="ZAD"/>
    <property type="match status" value="1"/>
</dbReference>
<keyword evidence="1 6" id="KW-0479">Metal-binding</keyword>
<dbReference type="PROSITE" id="PS00028">
    <property type="entry name" value="ZINC_FINGER_C2H2_1"/>
    <property type="match status" value="5"/>
</dbReference>
<keyword evidence="4 6" id="KW-0862">Zinc</keyword>